<comment type="subcellular location">
    <subcellularLocation>
        <location evidence="1">Membrane</location>
        <topology evidence="1">Multi-pass membrane protein</topology>
    </subcellularLocation>
</comment>
<proteinExistence type="inferred from homology"/>
<feature type="transmembrane region" description="Helical" evidence="8">
    <location>
        <begin position="121"/>
        <end position="143"/>
    </location>
</feature>
<feature type="region of interest" description="Disordered" evidence="7">
    <location>
        <begin position="270"/>
        <end position="295"/>
    </location>
</feature>
<evidence type="ECO:0000313" key="9">
    <source>
        <dbReference type="EMBL" id="KAJ1168638.1"/>
    </source>
</evidence>
<dbReference type="Pfam" id="PF04103">
    <property type="entry name" value="CD20"/>
    <property type="match status" value="1"/>
</dbReference>
<dbReference type="InterPro" id="IPR009281">
    <property type="entry name" value="TMEM176A/TMEM176B"/>
</dbReference>
<evidence type="ECO:0000313" key="10">
    <source>
        <dbReference type="Proteomes" id="UP001066276"/>
    </source>
</evidence>
<accession>A0AAV7SXL5</accession>
<keyword evidence="4 8" id="KW-0812">Transmembrane</keyword>
<evidence type="ECO:0000256" key="3">
    <source>
        <dbReference type="ARBA" id="ARBA00022553"/>
    </source>
</evidence>
<dbReference type="EMBL" id="JANPWB010000007">
    <property type="protein sequence ID" value="KAJ1168638.1"/>
    <property type="molecule type" value="Genomic_DNA"/>
</dbReference>
<gene>
    <name evidence="9" type="ORF">NDU88_000556</name>
</gene>
<dbReference type="InterPro" id="IPR007237">
    <property type="entry name" value="CD20-like"/>
</dbReference>
<name>A0AAV7SXL5_PLEWA</name>
<feature type="transmembrane region" description="Helical" evidence="8">
    <location>
        <begin position="93"/>
        <end position="115"/>
    </location>
</feature>
<evidence type="ECO:0000256" key="6">
    <source>
        <dbReference type="ARBA" id="ARBA00023136"/>
    </source>
</evidence>
<organism evidence="9 10">
    <name type="scientific">Pleurodeles waltl</name>
    <name type="common">Iberian ribbed newt</name>
    <dbReference type="NCBI Taxonomy" id="8319"/>
    <lineage>
        <taxon>Eukaryota</taxon>
        <taxon>Metazoa</taxon>
        <taxon>Chordata</taxon>
        <taxon>Craniata</taxon>
        <taxon>Vertebrata</taxon>
        <taxon>Euteleostomi</taxon>
        <taxon>Amphibia</taxon>
        <taxon>Batrachia</taxon>
        <taxon>Caudata</taxon>
        <taxon>Salamandroidea</taxon>
        <taxon>Salamandridae</taxon>
        <taxon>Pleurodelinae</taxon>
        <taxon>Pleurodeles</taxon>
    </lineage>
</organism>
<dbReference type="AlphaFoldDB" id="A0AAV7SXL5"/>
<evidence type="ECO:0000256" key="5">
    <source>
        <dbReference type="ARBA" id="ARBA00022989"/>
    </source>
</evidence>
<keyword evidence="3" id="KW-0597">Phosphoprotein</keyword>
<dbReference type="Proteomes" id="UP001066276">
    <property type="component" value="Chromosome 4_1"/>
</dbReference>
<comment type="similarity">
    <text evidence="2">Belongs to the TMEM176 family.</text>
</comment>
<keyword evidence="5 8" id="KW-1133">Transmembrane helix</keyword>
<feature type="transmembrane region" description="Helical" evidence="8">
    <location>
        <begin position="150"/>
        <end position="174"/>
    </location>
</feature>
<evidence type="ECO:0000256" key="7">
    <source>
        <dbReference type="SAM" id="MobiDB-lite"/>
    </source>
</evidence>
<reference evidence="9" key="1">
    <citation type="journal article" date="2022" name="bioRxiv">
        <title>Sequencing and chromosome-scale assembly of the giantPleurodeles waltlgenome.</title>
        <authorList>
            <person name="Brown T."/>
            <person name="Elewa A."/>
            <person name="Iarovenko S."/>
            <person name="Subramanian E."/>
            <person name="Araus A.J."/>
            <person name="Petzold A."/>
            <person name="Susuki M."/>
            <person name="Suzuki K.-i.T."/>
            <person name="Hayashi T."/>
            <person name="Toyoda A."/>
            <person name="Oliveira C."/>
            <person name="Osipova E."/>
            <person name="Leigh N.D."/>
            <person name="Simon A."/>
            <person name="Yun M.H."/>
        </authorList>
    </citation>
    <scope>NUCLEOTIDE SEQUENCE</scope>
    <source>
        <strain evidence="9">20211129_DDA</strain>
        <tissue evidence="9">Liver</tissue>
    </source>
</reference>
<dbReference type="GO" id="GO:0016020">
    <property type="term" value="C:membrane"/>
    <property type="evidence" value="ECO:0007669"/>
    <property type="project" value="UniProtKB-SubCell"/>
</dbReference>
<keyword evidence="10" id="KW-1185">Reference proteome</keyword>
<comment type="caution">
    <text evidence="9">The sequence shown here is derived from an EMBL/GenBank/DDBJ whole genome shotgun (WGS) entry which is preliminary data.</text>
</comment>
<keyword evidence="6 8" id="KW-0472">Membrane</keyword>
<dbReference type="PANTHER" id="PTHR15756:SF6">
    <property type="entry name" value="TRANSMEMBRANE PROTEIN 176A"/>
    <property type="match status" value="1"/>
</dbReference>
<dbReference type="PANTHER" id="PTHR15756">
    <property type="entry name" value="LR8/HCA112"/>
    <property type="match status" value="1"/>
</dbReference>
<protein>
    <submittedName>
        <fullName evidence="9">Uncharacterized protein</fullName>
    </submittedName>
</protein>
<evidence type="ECO:0000256" key="2">
    <source>
        <dbReference type="ARBA" id="ARBA00006022"/>
    </source>
</evidence>
<feature type="transmembrane region" description="Helical" evidence="8">
    <location>
        <begin position="224"/>
        <end position="250"/>
    </location>
</feature>
<evidence type="ECO:0000256" key="1">
    <source>
        <dbReference type="ARBA" id="ARBA00004141"/>
    </source>
</evidence>
<evidence type="ECO:0000256" key="8">
    <source>
        <dbReference type="SAM" id="Phobius"/>
    </source>
</evidence>
<sequence length="295" mass="32645">MRRTWQDCFRSDKDFRRSEPICVGTMSSNIIRVNGVEVASEASKPTVINININQPSGVTSMLESAKTAWNGQKILSENASKAPATRIRGEQKVLGAVQIMSGLVCISLAVMFCLIQEGILFYTGSGFWTGIPFILAGAVSIIAEKRAGPCWLYVAWLMNLASLAVAIAGIVIIANDFIRFPWYRWSAFYFCKRESNVYSDDYAPTGPQSRDWQMEQCMDMFSNFMYVLSGMKVMLLVATSLTICIALWSLGYGCKTLCCKLASQQEEDEVADGSKEPLAASQPLSPEKLQKVETV</sequence>
<evidence type="ECO:0000256" key="4">
    <source>
        <dbReference type="ARBA" id="ARBA00022692"/>
    </source>
</evidence>